<accession>A0A9P8I8R0</accession>
<keyword evidence="2" id="KW-0812">Transmembrane</keyword>
<evidence type="ECO:0000313" key="4">
    <source>
        <dbReference type="Proteomes" id="UP000717515"/>
    </source>
</evidence>
<reference evidence="3" key="1">
    <citation type="submission" date="2021-07" db="EMBL/GenBank/DDBJ databases">
        <title>Draft genome of Mortierella alpina, strain LL118, isolated from an aspen leaf litter sample.</title>
        <authorList>
            <person name="Yang S."/>
            <person name="Vinatzer B.A."/>
        </authorList>
    </citation>
    <scope>NUCLEOTIDE SEQUENCE</scope>
    <source>
        <strain evidence="3">LL118</strain>
    </source>
</reference>
<organism evidence="3 4">
    <name type="scientific">Mortierella alpina</name>
    <name type="common">Oleaginous fungus</name>
    <name type="synonym">Mortierella renispora</name>
    <dbReference type="NCBI Taxonomy" id="64518"/>
    <lineage>
        <taxon>Eukaryota</taxon>
        <taxon>Fungi</taxon>
        <taxon>Fungi incertae sedis</taxon>
        <taxon>Mucoromycota</taxon>
        <taxon>Mortierellomycotina</taxon>
        <taxon>Mortierellomycetes</taxon>
        <taxon>Mortierellales</taxon>
        <taxon>Mortierellaceae</taxon>
        <taxon>Mortierella</taxon>
    </lineage>
</organism>
<evidence type="ECO:0000256" key="2">
    <source>
        <dbReference type="SAM" id="Phobius"/>
    </source>
</evidence>
<sequence length="81" mass="9044">MSLKSYILQSTLFQKTFSLTIWALIVGIPLLIVVLVIYCATKGTGNIAGLIIDKSAKRVRAYQQQQRKKEKSDPPRGAMYA</sequence>
<dbReference type="EMBL" id="JAIFTL010000008">
    <property type="protein sequence ID" value="KAG9327168.1"/>
    <property type="molecule type" value="Genomic_DNA"/>
</dbReference>
<keyword evidence="2" id="KW-0472">Membrane</keyword>
<proteinExistence type="predicted"/>
<dbReference type="Proteomes" id="UP000717515">
    <property type="component" value="Unassembled WGS sequence"/>
</dbReference>
<comment type="caution">
    <text evidence="3">The sequence shown here is derived from an EMBL/GenBank/DDBJ whole genome shotgun (WGS) entry which is preliminary data.</text>
</comment>
<feature type="region of interest" description="Disordered" evidence="1">
    <location>
        <begin position="62"/>
        <end position="81"/>
    </location>
</feature>
<gene>
    <name evidence="3" type="ORF">KVV02_000884</name>
</gene>
<name>A0A9P8I8R0_MORAP</name>
<dbReference type="AlphaFoldDB" id="A0A9P8I8R0"/>
<keyword evidence="2" id="KW-1133">Transmembrane helix</keyword>
<protein>
    <submittedName>
        <fullName evidence="3">Uncharacterized protein</fullName>
    </submittedName>
</protein>
<feature type="transmembrane region" description="Helical" evidence="2">
    <location>
        <begin position="20"/>
        <end position="40"/>
    </location>
</feature>
<evidence type="ECO:0000256" key="1">
    <source>
        <dbReference type="SAM" id="MobiDB-lite"/>
    </source>
</evidence>
<evidence type="ECO:0000313" key="3">
    <source>
        <dbReference type="EMBL" id="KAG9327168.1"/>
    </source>
</evidence>